<dbReference type="PANTHER" id="PTHR43130:SF11">
    <property type="entry name" value="TRANSCRIPTIONAL REGULATORY PROTEIN"/>
    <property type="match status" value="1"/>
</dbReference>
<dbReference type="SUPFAM" id="SSF46689">
    <property type="entry name" value="Homeodomain-like"/>
    <property type="match status" value="2"/>
</dbReference>
<sequence>MHQLRLLLLDGCYAGSVTGFTDLLHFANQIAARKGWPPPFHWRLFSLDGRPVSTASGIVLSADGDAALAEEADTLVLPPLAYQRLSDFEARLAAEKAVGALALRLHAAGRRVLSFCTGVPLLAEHGLLDGRAATVSWWLHHWFRQRYPQVQLQDYATCSEDAGVWCGGATTSYIDLALRLIRQEGGVALAMSCSRLMLADLNRVSQAPYMSMQSFAGHDDELVLRCQDWLQRHLDRPYRLETLADQMGVSARTLMRRFQLVLGQPPLRYLQQLRLQAARRLLETTALPLDEIVSRVGYADAASFRRLFQRELHCTPAEYRRRFAA</sequence>
<protein>
    <submittedName>
        <fullName evidence="4">Transcriptional regulator, AraC family</fullName>
    </submittedName>
</protein>
<evidence type="ECO:0000313" key="4">
    <source>
        <dbReference type="EMBL" id="BBF85131.1"/>
    </source>
</evidence>
<dbReference type="InterPro" id="IPR029062">
    <property type="entry name" value="Class_I_gatase-like"/>
</dbReference>
<name>A0A3G9GFW1_9NEIS</name>
<dbReference type="Gene3D" id="3.40.50.880">
    <property type="match status" value="1"/>
</dbReference>
<evidence type="ECO:0000256" key="2">
    <source>
        <dbReference type="ARBA" id="ARBA00023163"/>
    </source>
</evidence>
<feature type="domain" description="HTH araC/xylS-type" evidence="3">
    <location>
        <begin position="224"/>
        <end position="322"/>
    </location>
</feature>
<dbReference type="AlphaFoldDB" id="A0A3G9GFW1"/>
<keyword evidence="5" id="KW-1185">Reference proteome</keyword>
<dbReference type="RefSeq" id="WP_089084186.1">
    <property type="nucleotide sequence ID" value="NZ_AP018823.1"/>
</dbReference>
<dbReference type="Gene3D" id="1.10.10.60">
    <property type="entry name" value="Homeodomain-like"/>
    <property type="match status" value="1"/>
</dbReference>
<dbReference type="InterPro" id="IPR052158">
    <property type="entry name" value="INH-QAR"/>
</dbReference>
<dbReference type="Pfam" id="PF12833">
    <property type="entry name" value="HTH_18"/>
    <property type="match status" value="1"/>
</dbReference>
<dbReference type="STRING" id="332411.VI06_11760"/>
<accession>A0A3G9GFW1</accession>
<keyword evidence="2" id="KW-0804">Transcription</keyword>
<reference evidence="4 5" key="2">
    <citation type="journal article" date="2017" name="Genome Announc.">
        <title>Draft genome sequence of Aquitalea magnusonii strain H3, a plant growth-promoting bacterium of duckweed Lemna minor.</title>
        <authorList>
            <person name="Ishizawa H."/>
            <person name="Kuroda M."/>
            <person name="Ike M."/>
        </authorList>
    </citation>
    <scope>NUCLEOTIDE SEQUENCE [LARGE SCALE GENOMIC DNA]</scope>
    <source>
        <strain evidence="4 5">H3</strain>
    </source>
</reference>
<dbReference type="KEGG" id="amah:DLM_1512"/>
<dbReference type="SMART" id="SM00342">
    <property type="entry name" value="HTH_ARAC"/>
    <property type="match status" value="1"/>
</dbReference>
<reference evidence="5" key="1">
    <citation type="journal article" date="2017" name="Biotechnol. Biofuels">
        <title>Evaluation of environmental bacterial communities as a factor affecting the growth of duckweed Lemna minor.</title>
        <authorList>
            <person name="Ishizawa H."/>
            <person name="Kuroda M."/>
            <person name="Morikawa M."/>
            <person name="Ike M."/>
        </authorList>
    </citation>
    <scope>NUCLEOTIDE SEQUENCE [LARGE SCALE GENOMIC DNA]</scope>
    <source>
        <strain evidence="5">H3</strain>
    </source>
</reference>
<proteinExistence type="predicted"/>
<dbReference type="PANTHER" id="PTHR43130">
    <property type="entry name" value="ARAC-FAMILY TRANSCRIPTIONAL REGULATOR"/>
    <property type="match status" value="1"/>
</dbReference>
<dbReference type="InterPro" id="IPR009057">
    <property type="entry name" value="Homeodomain-like_sf"/>
</dbReference>
<reference evidence="5" key="3">
    <citation type="journal article" date="2017" name="Plant Physiol. Biochem.">
        <title>Differential oxidative and antioxidative response of duckweed Lemna minor toward plant growth promoting/inhibiting bacteria.</title>
        <authorList>
            <person name="Ishizawa H."/>
            <person name="Kuroda M."/>
            <person name="Morikawa M."/>
            <person name="Ike M."/>
        </authorList>
    </citation>
    <scope>NUCLEOTIDE SEQUENCE [LARGE SCALE GENOMIC DNA]</scope>
    <source>
        <strain evidence="5">H3</strain>
    </source>
</reference>
<gene>
    <name evidence="4" type="ORF">DLM_1512</name>
</gene>
<dbReference type="SUPFAM" id="SSF52317">
    <property type="entry name" value="Class I glutamine amidotransferase-like"/>
    <property type="match status" value="1"/>
</dbReference>
<dbReference type="GO" id="GO:0003700">
    <property type="term" value="F:DNA-binding transcription factor activity"/>
    <property type="evidence" value="ECO:0007669"/>
    <property type="project" value="InterPro"/>
</dbReference>
<evidence type="ECO:0000259" key="3">
    <source>
        <dbReference type="PROSITE" id="PS01124"/>
    </source>
</evidence>
<organism evidence="4 5">
    <name type="scientific">Aquitalea magnusonii</name>
    <dbReference type="NCBI Taxonomy" id="332411"/>
    <lineage>
        <taxon>Bacteria</taxon>
        <taxon>Pseudomonadati</taxon>
        <taxon>Pseudomonadota</taxon>
        <taxon>Betaproteobacteria</taxon>
        <taxon>Neisseriales</taxon>
        <taxon>Chromobacteriaceae</taxon>
        <taxon>Aquitalea</taxon>
    </lineage>
</organism>
<dbReference type="PROSITE" id="PS01124">
    <property type="entry name" value="HTH_ARAC_FAMILY_2"/>
    <property type="match status" value="1"/>
</dbReference>
<evidence type="ECO:0000256" key="1">
    <source>
        <dbReference type="ARBA" id="ARBA00023015"/>
    </source>
</evidence>
<dbReference type="Proteomes" id="UP000198290">
    <property type="component" value="Chromosome"/>
</dbReference>
<dbReference type="OrthoDB" id="9803764at2"/>
<keyword evidence="1" id="KW-0805">Transcription regulation</keyword>
<dbReference type="EMBL" id="AP018823">
    <property type="protein sequence ID" value="BBF85131.1"/>
    <property type="molecule type" value="Genomic_DNA"/>
</dbReference>
<evidence type="ECO:0000313" key="5">
    <source>
        <dbReference type="Proteomes" id="UP000198290"/>
    </source>
</evidence>
<dbReference type="GO" id="GO:0043565">
    <property type="term" value="F:sequence-specific DNA binding"/>
    <property type="evidence" value="ECO:0007669"/>
    <property type="project" value="InterPro"/>
</dbReference>
<dbReference type="InterPro" id="IPR018060">
    <property type="entry name" value="HTH_AraC"/>
</dbReference>